<sequence>MTQNARDTIQRYFDAFNAGDADAMLACLADDVAHHVNEGQLRNGKEKFAEFCAHMGRCYKEELTDMVIFADDSGTRAAAEYTVNGTYLQTDEGLPGANGQTYRLPAGSFFTLGGGRITRIVTYYNLADWMAQVSE</sequence>
<dbReference type="Proteomes" id="UP000324252">
    <property type="component" value="Unassembled WGS sequence"/>
</dbReference>
<dbReference type="InterPro" id="IPR011721">
    <property type="entry name" value="CHP02096"/>
</dbReference>
<dbReference type="SUPFAM" id="SSF54427">
    <property type="entry name" value="NTF2-like"/>
    <property type="match status" value="1"/>
</dbReference>
<evidence type="ECO:0000313" key="3">
    <source>
        <dbReference type="Proteomes" id="UP000324252"/>
    </source>
</evidence>
<feature type="domain" description="SnoaL-like" evidence="1">
    <location>
        <begin position="9"/>
        <end position="120"/>
    </location>
</feature>
<dbReference type="InterPro" id="IPR032710">
    <property type="entry name" value="NTF2-like_dom_sf"/>
</dbReference>
<organism evidence="2 3">
    <name type="scientific">Lutimaribacter pacificus</name>
    <dbReference type="NCBI Taxonomy" id="391948"/>
    <lineage>
        <taxon>Bacteria</taxon>
        <taxon>Pseudomonadati</taxon>
        <taxon>Pseudomonadota</taxon>
        <taxon>Alphaproteobacteria</taxon>
        <taxon>Rhodobacterales</taxon>
        <taxon>Roseobacteraceae</taxon>
        <taxon>Lutimaribacter</taxon>
    </lineage>
</organism>
<dbReference type="OrthoDB" id="582835at2"/>
<keyword evidence="3" id="KW-1185">Reference proteome</keyword>
<dbReference type="Pfam" id="PF12680">
    <property type="entry name" value="SnoaL_2"/>
    <property type="match status" value="1"/>
</dbReference>
<reference evidence="2 3" key="1">
    <citation type="submission" date="2016-11" db="EMBL/GenBank/DDBJ databases">
        <authorList>
            <person name="Varghese N."/>
            <person name="Submissions S."/>
        </authorList>
    </citation>
    <scope>NUCLEOTIDE SEQUENCE [LARGE SCALE GENOMIC DNA]</scope>
    <source>
        <strain evidence="2 3">DSM 29620</strain>
    </source>
</reference>
<dbReference type="RefSeq" id="WP_149786652.1">
    <property type="nucleotide sequence ID" value="NZ_FNIO01000001.1"/>
</dbReference>
<dbReference type="EMBL" id="FQZZ01000001">
    <property type="protein sequence ID" value="SHJ50140.1"/>
    <property type="molecule type" value="Genomic_DNA"/>
</dbReference>
<name>A0A1H0C0W4_9RHOB</name>
<proteinExistence type="predicted"/>
<evidence type="ECO:0000259" key="1">
    <source>
        <dbReference type="Pfam" id="PF12680"/>
    </source>
</evidence>
<dbReference type="Gene3D" id="3.10.450.50">
    <property type="match status" value="1"/>
</dbReference>
<gene>
    <name evidence="2" type="ORF">SAMN05444142_101454</name>
</gene>
<dbReference type="InterPro" id="IPR037401">
    <property type="entry name" value="SnoaL-like"/>
</dbReference>
<dbReference type="NCBIfam" id="TIGR02096">
    <property type="entry name" value="ketosteroid isomerase-related protein"/>
    <property type="match status" value="1"/>
</dbReference>
<evidence type="ECO:0000313" key="2">
    <source>
        <dbReference type="EMBL" id="SHJ50140.1"/>
    </source>
</evidence>
<accession>A0A1H0C0W4</accession>
<dbReference type="AlphaFoldDB" id="A0A1H0C0W4"/>
<protein>
    <recommendedName>
        <fullName evidence="1">SnoaL-like domain-containing protein</fullName>
    </recommendedName>
</protein>